<evidence type="ECO:0008006" key="4">
    <source>
        <dbReference type="Google" id="ProtNLM"/>
    </source>
</evidence>
<keyword evidence="3" id="KW-1185">Reference proteome</keyword>
<name>A0A814X8K3_9BILA</name>
<dbReference type="EMBL" id="CAJNOQ010009009">
    <property type="protein sequence ID" value="CAF1212856.1"/>
    <property type="molecule type" value="Genomic_DNA"/>
</dbReference>
<evidence type="ECO:0000313" key="1">
    <source>
        <dbReference type="EMBL" id="CAF1212856.1"/>
    </source>
</evidence>
<dbReference type="AlphaFoldDB" id="A0A814X8K3"/>
<evidence type="ECO:0000313" key="2">
    <source>
        <dbReference type="EMBL" id="CAF3976795.1"/>
    </source>
</evidence>
<sequence>MQMPNAGTNAIRCRPDNEKLVTVARCVSRVRLFRCETGKQLVMFDLHRQQVNTIDVAYDNQQMVDVVYINIPTELIRFDHKLNNNLVIPTNLDRLIKKYEPKLKIVYTKDYGPATKLLGSLHLENNSQTILITVDDDCVYHRSTFAYLIGTIIHLPHHLIPAFVCEKYWVLTKEWSWRSTRGKCEGFLAAYASVAYRRNYFDKDIFDYTNVPGGCVLHDDVYISGYLYRKGIRPYIIGRRGPFDIGKPWSVLKHYYETNITVGKSNDVRSKQVCCLKYFDYFT</sequence>
<gene>
    <name evidence="1" type="ORF">GPM918_LOCUS24300</name>
    <name evidence="2" type="ORF">SRO942_LOCUS24299</name>
</gene>
<proteinExistence type="predicted"/>
<dbReference type="InterPro" id="IPR036322">
    <property type="entry name" value="WD40_repeat_dom_sf"/>
</dbReference>
<evidence type="ECO:0000313" key="3">
    <source>
        <dbReference type="Proteomes" id="UP000663829"/>
    </source>
</evidence>
<reference evidence="1" key="1">
    <citation type="submission" date="2021-02" db="EMBL/GenBank/DDBJ databases">
        <authorList>
            <person name="Nowell W R."/>
        </authorList>
    </citation>
    <scope>NUCLEOTIDE SEQUENCE</scope>
</reference>
<dbReference type="SUPFAM" id="SSF50978">
    <property type="entry name" value="WD40 repeat-like"/>
    <property type="match status" value="1"/>
</dbReference>
<dbReference type="Proteomes" id="UP000663829">
    <property type="component" value="Unassembled WGS sequence"/>
</dbReference>
<comment type="caution">
    <text evidence="1">The sequence shown here is derived from an EMBL/GenBank/DDBJ whole genome shotgun (WGS) entry which is preliminary data.</text>
</comment>
<organism evidence="1 3">
    <name type="scientific">Didymodactylos carnosus</name>
    <dbReference type="NCBI Taxonomy" id="1234261"/>
    <lineage>
        <taxon>Eukaryota</taxon>
        <taxon>Metazoa</taxon>
        <taxon>Spiralia</taxon>
        <taxon>Gnathifera</taxon>
        <taxon>Rotifera</taxon>
        <taxon>Eurotatoria</taxon>
        <taxon>Bdelloidea</taxon>
        <taxon>Philodinida</taxon>
        <taxon>Philodinidae</taxon>
        <taxon>Didymodactylos</taxon>
    </lineage>
</organism>
<protein>
    <recommendedName>
        <fullName evidence="4">Glycosyltransferase 2-like domain-containing protein</fullName>
    </recommendedName>
</protein>
<dbReference type="Proteomes" id="UP000681722">
    <property type="component" value="Unassembled WGS sequence"/>
</dbReference>
<dbReference type="EMBL" id="CAJOBC010009010">
    <property type="protein sequence ID" value="CAF3976795.1"/>
    <property type="molecule type" value="Genomic_DNA"/>
</dbReference>
<accession>A0A814X8K3</accession>
<dbReference type="OrthoDB" id="414863at2759"/>